<evidence type="ECO:0000313" key="2">
    <source>
        <dbReference type="EMBL" id="UWX54219.1"/>
    </source>
</evidence>
<dbReference type="Gene3D" id="3.40.470.10">
    <property type="entry name" value="Uracil-DNA glycosylase-like domain"/>
    <property type="match status" value="1"/>
</dbReference>
<gene>
    <name evidence="2" type="ORF">NYZ99_14765</name>
</gene>
<dbReference type="InterPro" id="IPR005122">
    <property type="entry name" value="Uracil-DNA_glycosylase-like"/>
</dbReference>
<dbReference type="Pfam" id="PF03167">
    <property type="entry name" value="UDG"/>
    <property type="match status" value="1"/>
</dbReference>
<dbReference type="InterPro" id="IPR036895">
    <property type="entry name" value="Uracil-DNA_glycosylase-like_sf"/>
</dbReference>
<sequence length="231" mass="26412">MATFAEKVISFHKNLSFDAPLGDNIQVMNPFADNDAVLDILEQFYTKFFSDQQSRKILLGINPGRLGAGATGIPFTDTKRLAEDCGIETTAIQTHEPSSVFVYDMINAYGGSEKFYSQFYINSVCPLGFIEKNKKGNWVNCNYYDYPALFEDTKEFMVATLREQIAFGIDTSVCYILGKKNAKFFKKINDEAKLFESFVVFDHPRYIVQYKLKQKETYIDTYVRELNTIVG</sequence>
<dbReference type="Proteomes" id="UP001059209">
    <property type="component" value="Chromosome"/>
</dbReference>
<dbReference type="CDD" id="cd19375">
    <property type="entry name" value="UDG-F3-like_SMUG2"/>
    <property type="match status" value="1"/>
</dbReference>
<keyword evidence="3" id="KW-1185">Reference proteome</keyword>
<dbReference type="RefSeq" id="WP_260571983.1">
    <property type="nucleotide sequence ID" value="NZ_CP104205.1"/>
</dbReference>
<protein>
    <submittedName>
        <fullName evidence="2">DUF4918 family protein</fullName>
    </submittedName>
</protein>
<dbReference type="InterPro" id="IPR032579">
    <property type="entry name" value="Phe_SMUG2-like"/>
</dbReference>
<feature type="domain" description="Uracil-DNA glycosylase-like" evidence="1">
    <location>
        <begin position="48"/>
        <end position="226"/>
    </location>
</feature>
<proteinExistence type="predicted"/>
<reference evidence="2" key="1">
    <citation type="submission" date="2022-09" db="EMBL/GenBank/DDBJ databases">
        <title>Maribacter litopenaei sp. nov., isolated from the intestinal tract of the Pacific White Shrimp, Litopenaeus vannamei.</title>
        <authorList>
            <person name="Kim S.Y."/>
            <person name="Hwang C.Y."/>
        </authorList>
    </citation>
    <scope>NUCLEOTIDE SEQUENCE</scope>
    <source>
        <strain evidence="2">HL-LV01</strain>
    </source>
</reference>
<evidence type="ECO:0000259" key="1">
    <source>
        <dbReference type="Pfam" id="PF03167"/>
    </source>
</evidence>
<evidence type="ECO:0000313" key="3">
    <source>
        <dbReference type="Proteomes" id="UP001059209"/>
    </source>
</evidence>
<organism evidence="2 3">
    <name type="scientific">Maribacter litopenaei</name>
    <dbReference type="NCBI Taxonomy" id="2976127"/>
    <lineage>
        <taxon>Bacteria</taxon>
        <taxon>Pseudomonadati</taxon>
        <taxon>Bacteroidota</taxon>
        <taxon>Flavobacteriia</taxon>
        <taxon>Flavobacteriales</taxon>
        <taxon>Flavobacteriaceae</taxon>
        <taxon>Maribacter</taxon>
    </lineage>
</organism>
<name>A0ABY5Y6A7_9FLAO</name>
<dbReference type="EMBL" id="CP104205">
    <property type="protein sequence ID" value="UWX54219.1"/>
    <property type="molecule type" value="Genomic_DNA"/>
</dbReference>
<accession>A0ABY5Y6A7</accession>
<dbReference type="SUPFAM" id="SSF52141">
    <property type="entry name" value="Uracil-DNA glycosylase-like"/>
    <property type="match status" value="1"/>
</dbReference>